<dbReference type="KEGG" id="gmw:113512121"/>
<dbReference type="RefSeq" id="XP_026751706.1">
    <property type="nucleotide sequence ID" value="XM_026895905.3"/>
</dbReference>
<keyword evidence="11" id="KW-1185">Reference proteome</keyword>
<keyword evidence="5 9" id="KW-1133">Transmembrane helix</keyword>
<organism evidence="11 12">
    <name type="scientific">Galleria mellonella</name>
    <name type="common">Greater wax moth</name>
    <dbReference type="NCBI Taxonomy" id="7137"/>
    <lineage>
        <taxon>Eukaryota</taxon>
        <taxon>Metazoa</taxon>
        <taxon>Ecdysozoa</taxon>
        <taxon>Arthropoda</taxon>
        <taxon>Hexapoda</taxon>
        <taxon>Insecta</taxon>
        <taxon>Pterygota</taxon>
        <taxon>Neoptera</taxon>
        <taxon>Endopterygota</taxon>
        <taxon>Lepidoptera</taxon>
        <taxon>Glossata</taxon>
        <taxon>Ditrysia</taxon>
        <taxon>Pyraloidea</taxon>
        <taxon>Pyralidae</taxon>
        <taxon>Galleriinae</taxon>
        <taxon>Galleria</taxon>
    </lineage>
</organism>
<evidence type="ECO:0000256" key="8">
    <source>
        <dbReference type="ARBA" id="ARBA00023288"/>
    </source>
</evidence>
<keyword evidence="6 9" id="KW-0472">Membrane</keyword>
<accession>A0A6J1WL89</accession>
<evidence type="ECO:0000256" key="3">
    <source>
        <dbReference type="ARBA" id="ARBA00022692"/>
    </source>
</evidence>
<evidence type="ECO:0000256" key="9">
    <source>
        <dbReference type="SAM" id="Phobius"/>
    </source>
</evidence>
<feature type="transmembrane region" description="Helical" evidence="9">
    <location>
        <begin position="130"/>
        <end position="147"/>
    </location>
</feature>
<dbReference type="PANTHER" id="PTHR33562">
    <property type="entry name" value="ATILLA, ISOFORM B-RELATED-RELATED"/>
    <property type="match status" value="1"/>
</dbReference>
<sequence length="148" mass="17237">MEITNKICCTLIIFLCFIYRASSIYCYYCNSANNSACVNPNLLEEDIRSRIIPVVDCERAIPSPVNVNFFCRKIIQTIYHEHHDSELRVTRGCGWVRHEKECYQANNYDHLETVCQCFQDHCNSSEQLDPGATTLLFLTLSAVLYYYR</sequence>
<gene>
    <name evidence="12" type="primary">LOC113512121</name>
</gene>
<feature type="chain" id="PRO_5026956863" evidence="10">
    <location>
        <begin position="24"/>
        <end position="148"/>
    </location>
</feature>
<evidence type="ECO:0000256" key="6">
    <source>
        <dbReference type="ARBA" id="ARBA00023136"/>
    </source>
</evidence>
<dbReference type="InterPro" id="IPR031424">
    <property type="entry name" value="QVR-like"/>
</dbReference>
<dbReference type="InParanoid" id="A0A6J1WL89"/>
<dbReference type="AlphaFoldDB" id="A0A6J1WL89"/>
<dbReference type="GO" id="GO:0032222">
    <property type="term" value="P:regulation of synaptic transmission, cholinergic"/>
    <property type="evidence" value="ECO:0007669"/>
    <property type="project" value="InterPro"/>
</dbReference>
<proteinExistence type="predicted"/>
<feature type="signal peptide" evidence="10">
    <location>
        <begin position="1"/>
        <end position="23"/>
    </location>
</feature>
<evidence type="ECO:0000256" key="4">
    <source>
        <dbReference type="ARBA" id="ARBA00022729"/>
    </source>
</evidence>
<evidence type="ECO:0000313" key="12">
    <source>
        <dbReference type="RefSeq" id="XP_026751706.1"/>
    </source>
</evidence>
<dbReference type="GO" id="GO:0098552">
    <property type="term" value="C:side of membrane"/>
    <property type="evidence" value="ECO:0007669"/>
    <property type="project" value="UniProtKB-KW"/>
</dbReference>
<dbReference type="OrthoDB" id="6420171at2759"/>
<evidence type="ECO:0000256" key="10">
    <source>
        <dbReference type="SAM" id="SignalP"/>
    </source>
</evidence>
<evidence type="ECO:0000256" key="1">
    <source>
        <dbReference type="ARBA" id="ARBA00004589"/>
    </source>
</evidence>
<evidence type="ECO:0000256" key="5">
    <source>
        <dbReference type="ARBA" id="ARBA00022989"/>
    </source>
</evidence>
<protein>
    <submittedName>
        <fullName evidence="12">Uncharacterized protein LOC113512121</fullName>
    </submittedName>
</protein>
<keyword evidence="8" id="KW-0449">Lipoprotein</keyword>
<keyword evidence="4 10" id="KW-0732">Signal</keyword>
<dbReference type="PANTHER" id="PTHR33562:SF23">
    <property type="entry name" value="PROTEIN QUIVER"/>
    <property type="match status" value="1"/>
</dbReference>
<keyword evidence="7" id="KW-0325">Glycoprotein</keyword>
<dbReference type="Pfam" id="PF17064">
    <property type="entry name" value="QVR"/>
    <property type="match status" value="1"/>
</dbReference>
<dbReference type="InterPro" id="IPR050975">
    <property type="entry name" value="Sleep_regulator"/>
</dbReference>
<keyword evidence="2" id="KW-0336">GPI-anchor</keyword>
<dbReference type="GO" id="GO:0030431">
    <property type="term" value="P:sleep"/>
    <property type="evidence" value="ECO:0007669"/>
    <property type="project" value="InterPro"/>
</dbReference>
<evidence type="ECO:0000313" key="11">
    <source>
        <dbReference type="Proteomes" id="UP001652740"/>
    </source>
</evidence>
<evidence type="ECO:0000256" key="7">
    <source>
        <dbReference type="ARBA" id="ARBA00023180"/>
    </source>
</evidence>
<dbReference type="Proteomes" id="UP001652740">
    <property type="component" value="Unplaced"/>
</dbReference>
<name>A0A6J1WL89_GALME</name>
<reference evidence="12" key="1">
    <citation type="submission" date="2025-08" db="UniProtKB">
        <authorList>
            <consortium name="RefSeq"/>
        </authorList>
    </citation>
    <scope>IDENTIFICATION</scope>
    <source>
        <tissue evidence="12">Whole larvae</tissue>
    </source>
</reference>
<keyword evidence="3 9" id="KW-0812">Transmembrane</keyword>
<comment type="subcellular location">
    <subcellularLocation>
        <location evidence="1">Membrane</location>
        <topology evidence="1">Lipid-anchor</topology>
        <topology evidence="1">GPI-anchor</topology>
    </subcellularLocation>
</comment>
<evidence type="ECO:0000256" key="2">
    <source>
        <dbReference type="ARBA" id="ARBA00022622"/>
    </source>
</evidence>
<dbReference type="GeneID" id="113512121"/>